<evidence type="ECO:0000256" key="2">
    <source>
        <dbReference type="SAM" id="MobiDB-lite"/>
    </source>
</evidence>
<proteinExistence type="predicted"/>
<dbReference type="Pfam" id="PF24883">
    <property type="entry name" value="NPHP3_N"/>
    <property type="match status" value="1"/>
</dbReference>
<feature type="domain" description="NACHT" evidence="3">
    <location>
        <begin position="176"/>
        <end position="327"/>
    </location>
</feature>
<dbReference type="Gene3D" id="3.40.50.300">
    <property type="entry name" value="P-loop containing nucleotide triphosphate hydrolases"/>
    <property type="match status" value="1"/>
</dbReference>
<sequence length="372" mass="41304">MLSLFKSCINGSQRKRKQREVPGHGSGGASLRRPNEATTNFNPPAGSLDNAKADPAPPADPLNDIPSAPNPPARSFTSATSSPGPPAGASSMIVMDNPSLANGSFANASNFAMYNTTMIDGVNSSEGRSIKLLSEHIIKGAQFDSSDHRPSCHPETRLDISHSIRSWMRNLARKYKILWLHGPAGVGKSAILQMIAETEAESPTSILGATLFFSRPNNRDDPQYVFITIAYRLAVTYHRYRQYVVKLLTLDPTMVEKSMREQFKAFIIRPFAEQKLMDGLRDTVLIVLDGLDECKGNEAQREIILLIGKFALQYPSSPLIWLIASRPEPHIQVAFSSRMVQLSYEEIRVLVDSDQGRRDVEKYLRESFADIR</sequence>
<dbReference type="InterPro" id="IPR056884">
    <property type="entry name" value="NPHP3-like_N"/>
</dbReference>
<organism evidence="4 5">
    <name type="scientific">Macrolepiota fuliginosa MF-IS2</name>
    <dbReference type="NCBI Taxonomy" id="1400762"/>
    <lineage>
        <taxon>Eukaryota</taxon>
        <taxon>Fungi</taxon>
        <taxon>Dikarya</taxon>
        <taxon>Basidiomycota</taxon>
        <taxon>Agaricomycotina</taxon>
        <taxon>Agaricomycetes</taxon>
        <taxon>Agaricomycetidae</taxon>
        <taxon>Agaricales</taxon>
        <taxon>Agaricineae</taxon>
        <taxon>Agaricaceae</taxon>
        <taxon>Macrolepiota</taxon>
    </lineage>
</organism>
<name>A0A9P5XL02_9AGAR</name>
<dbReference type="AlphaFoldDB" id="A0A9P5XL02"/>
<evidence type="ECO:0000313" key="4">
    <source>
        <dbReference type="EMBL" id="KAF9453333.1"/>
    </source>
</evidence>
<dbReference type="OrthoDB" id="539213at2759"/>
<dbReference type="PANTHER" id="PTHR10039:SF14">
    <property type="entry name" value="NACHT DOMAIN-CONTAINING PROTEIN"/>
    <property type="match status" value="1"/>
</dbReference>
<dbReference type="EMBL" id="MU151062">
    <property type="protein sequence ID" value="KAF9453333.1"/>
    <property type="molecule type" value="Genomic_DNA"/>
</dbReference>
<evidence type="ECO:0000256" key="1">
    <source>
        <dbReference type="ARBA" id="ARBA00022737"/>
    </source>
</evidence>
<dbReference type="Proteomes" id="UP000807342">
    <property type="component" value="Unassembled WGS sequence"/>
</dbReference>
<feature type="non-terminal residue" evidence="4">
    <location>
        <position position="372"/>
    </location>
</feature>
<evidence type="ECO:0000259" key="3">
    <source>
        <dbReference type="PROSITE" id="PS50837"/>
    </source>
</evidence>
<gene>
    <name evidence="4" type="ORF">P691DRAFT_61688</name>
</gene>
<dbReference type="PROSITE" id="PS50837">
    <property type="entry name" value="NACHT"/>
    <property type="match status" value="1"/>
</dbReference>
<reference evidence="4" key="1">
    <citation type="submission" date="2020-11" db="EMBL/GenBank/DDBJ databases">
        <authorList>
            <consortium name="DOE Joint Genome Institute"/>
            <person name="Ahrendt S."/>
            <person name="Riley R."/>
            <person name="Andreopoulos W."/>
            <person name="Labutti K."/>
            <person name="Pangilinan J."/>
            <person name="Ruiz-Duenas F.J."/>
            <person name="Barrasa J.M."/>
            <person name="Sanchez-Garcia M."/>
            <person name="Camarero S."/>
            <person name="Miyauchi S."/>
            <person name="Serrano A."/>
            <person name="Linde D."/>
            <person name="Babiker R."/>
            <person name="Drula E."/>
            <person name="Ayuso-Fernandez I."/>
            <person name="Pacheco R."/>
            <person name="Padilla G."/>
            <person name="Ferreira P."/>
            <person name="Barriuso J."/>
            <person name="Kellner H."/>
            <person name="Castanera R."/>
            <person name="Alfaro M."/>
            <person name="Ramirez L."/>
            <person name="Pisabarro A.G."/>
            <person name="Kuo A."/>
            <person name="Tritt A."/>
            <person name="Lipzen A."/>
            <person name="He G."/>
            <person name="Yan M."/>
            <person name="Ng V."/>
            <person name="Cullen D."/>
            <person name="Martin F."/>
            <person name="Rosso M.-N."/>
            <person name="Henrissat B."/>
            <person name="Hibbett D."/>
            <person name="Martinez A.T."/>
            <person name="Grigoriev I.V."/>
        </authorList>
    </citation>
    <scope>NUCLEOTIDE SEQUENCE</scope>
    <source>
        <strain evidence="4">MF-IS2</strain>
    </source>
</reference>
<dbReference type="SUPFAM" id="SSF52540">
    <property type="entry name" value="P-loop containing nucleoside triphosphate hydrolases"/>
    <property type="match status" value="1"/>
</dbReference>
<dbReference type="InterPro" id="IPR027417">
    <property type="entry name" value="P-loop_NTPase"/>
</dbReference>
<accession>A0A9P5XL02</accession>
<keyword evidence="1" id="KW-0677">Repeat</keyword>
<dbReference type="InterPro" id="IPR007111">
    <property type="entry name" value="NACHT_NTPase"/>
</dbReference>
<protein>
    <recommendedName>
        <fullName evidence="3">NACHT domain-containing protein</fullName>
    </recommendedName>
</protein>
<dbReference type="PANTHER" id="PTHR10039">
    <property type="entry name" value="AMELOGENIN"/>
    <property type="match status" value="1"/>
</dbReference>
<feature type="region of interest" description="Disordered" evidence="2">
    <location>
        <begin position="1"/>
        <end position="91"/>
    </location>
</feature>
<comment type="caution">
    <text evidence="4">The sequence shown here is derived from an EMBL/GenBank/DDBJ whole genome shotgun (WGS) entry which is preliminary data.</text>
</comment>
<evidence type="ECO:0000313" key="5">
    <source>
        <dbReference type="Proteomes" id="UP000807342"/>
    </source>
</evidence>
<keyword evidence="5" id="KW-1185">Reference proteome</keyword>
<feature type="compositionally biased region" description="Low complexity" evidence="2">
    <location>
        <begin position="77"/>
        <end position="91"/>
    </location>
</feature>